<dbReference type="InterPro" id="IPR025316">
    <property type="entry name" value="DUF4221"/>
</dbReference>
<dbReference type="Pfam" id="PF13970">
    <property type="entry name" value="DUF4221"/>
    <property type="match status" value="1"/>
</dbReference>
<gene>
    <name evidence="1" type="ORF">SAMN03080617_04140</name>
</gene>
<evidence type="ECO:0000313" key="1">
    <source>
        <dbReference type="EMBL" id="SDA95860.1"/>
    </source>
</evidence>
<reference evidence="2" key="1">
    <citation type="submission" date="2016-10" db="EMBL/GenBank/DDBJ databases">
        <authorList>
            <person name="Varghese N."/>
            <person name="Submissions S."/>
        </authorList>
    </citation>
    <scope>NUCLEOTIDE SEQUENCE [LARGE SCALE GENOMIC DNA]</scope>
    <source>
        <strain evidence="2">DSM 22703</strain>
    </source>
</reference>
<organism evidence="1 2">
    <name type="scientific">Algoriphagus alkaliphilus</name>
    <dbReference type="NCBI Taxonomy" id="279824"/>
    <lineage>
        <taxon>Bacteria</taxon>
        <taxon>Pseudomonadati</taxon>
        <taxon>Bacteroidota</taxon>
        <taxon>Cytophagia</taxon>
        <taxon>Cytophagales</taxon>
        <taxon>Cyclobacteriaceae</taxon>
        <taxon>Algoriphagus</taxon>
    </lineage>
</organism>
<dbReference type="SUPFAM" id="SSF63825">
    <property type="entry name" value="YWTD domain"/>
    <property type="match status" value="1"/>
</dbReference>
<dbReference type="AlphaFoldDB" id="A0A1G5ZMN8"/>
<sequence length="371" mass="42244">MILVLFSCGGEGENVEKEGTVLEDFSYTVDTVVVNPGEEIINLSRGLGTAALSQDRKYIYQLDVANTKINQINLDNLILEKQFPMEKEGPNGIGQYVFSMQFMDNGDLYMGGYNSNGLFNLQGEKVKDLNVKPEELAGLEKVESNSLTSGLKLTKDGKNMFSLPGDFLGETIDLAIIDVENKSGKLRKIPAMETALKYNLSFRTDNMVQYYGESITVNLIEDQVLITNSANNKIYNYNIEQDSLYLIDYNFTLTPNEKDKPIIQKVTSEQAFKSEQEKAQMQIYFGNLLHDRENKRFFRFGRIWGPQVEEGQTRKGEFFIFVFDQELKLIGEAKLEGIKDIPYSAFFKDGKLWNYINVDDELGFAVIDFKF</sequence>
<proteinExistence type="predicted"/>
<protein>
    <recommendedName>
        <fullName evidence="3">DUF4221 domain-containing protein</fullName>
    </recommendedName>
</protein>
<dbReference type="STRING" id="279824.SAMN03080617_04140"/>
<name>A0A1G5ZMN8_9BACT</name>
<keyword evidence="2" id="KW-1185">Reference proteome</keyword>
<evidence type="ECO:0000313" key="2">
    <source>
        <dbReference type="Proteomes" id="UP000198756"/>
    </source>
</evidence>
<dbReference type="Proteomes" id="UP000198756">
    <property type="component" value="Unassembled WGS sequence"/>
</dbReference>
<dbReference type="EMBL" id="FMXE01000047">
    <property type="protein sequence ID" value="SDA95860.1"/>
    <property type="molecule type" value="Genomic_DNA"/>
</dbReference>
<accession>A0A1G5ZMN8</accession>
<evidence type="ECO:0008006" key="3">
    <source>
        <dbReference type="Google" id="ProtNLM"/>
    </source>
</evidence>